<dbReference type="GO" id="GO:0005737">
    <property type="term" value="C:cytoplasm"/>
    <property type="evidence" value="ECO:0007669"/>
    <property type="project" value="TreeGrafter"/>
</dbReference>
<dbReference type="PANTHER" id="PTHR13932:SF5">
    <property type="entry name" value="RADICAL S-ADENOSYL METHIONINE DOMAIN-CONTAINING PROTEIN 1, MITOCHONDRIAL"/>
    <property type="match status" value="1"/>
</dbReference>
<evidence type="ECO:0000313" key="1">
    <source>
        <dbReference type="EMBL" id="MCO6044245.1"/>
    </source>
</evidence>
<dbReference type="GO" id="GO:0006779">
    <property type="term" value="P:porphyrin-containing compound biosynthetic process"/>
    <property type="evidence" value="ECO:0007669"/>
    <property type="project" value="TreeGrafter"/>
</dbReference>
<dbReference type="EMBL" id="JAMXLR010000036">
    <property type="protein sequence ID" value="MCO6044245.1"/>
    <property type="molecule type" value="Genomic_DNA"/>
</dbReference>
<dbReference type="SUPFAM" id="SSF102114">
    <property type="entry name" value="Radical SAM enzymes"/>
    <property type="match status" value="1"/>
</dbReference>
<evidence type="ECO:0008006" key="3">
    <source>
        <dbReference type="Google" id="ProtNLM"/>
    </source>
</evidence>
<gene>
    <name evidence="1" type="ORF">NG895_10035</name>
</gene>
<name>A0A9X2JFN6_9BACT</name>
<dbReference type="AlphaFoldDB" id="A0A9X2JFN6"/>
<dbReference type="InterPro" id="IPR034505">
    <property type="entry name" value="Coproporphyrinogen-III_oxidase"/>
</dbReference>
<protein>
    <recommendedName>
        <fullName evidence="3">Oxygen-independent coproporphyrinogen-3 oxidase</fullName>
    </recommendedName>
</protein>
<dbReference type="PANTHER" id="PTHR13932">
    <property type="entry name" value="COPROPORPHYRINIGEN III OXIDASE"/>
    <property type="match status" value="1"/>
</dbReference>
<sequence length="383" mass="43543">MVKEVHQRLSTQPDLENARVSGLYLGGGTANLTPPEPFRLLAQTLAGAFDLTVAEVSLEGVPINFLRGRPLLIDVMQEELPSRHFRISMGIQTFSEPRLEQMGRLAFGRPSVFASVVEAAHQRNMTASGDLLFNLPGQQQVEMCDDVRQAVDIGLDQICLYHLVMFRGLGTIWSRDEPLLSSLPSNEKAADNWLELREILLDNGYRQTSLTNFERSELADDPRRYRYEPISYESGHCQVLGFGPAGISYSAAPDSQYALKTMNPESSAEYLQAIHSERTIWNRYFQYEQQDLELLHFTRRLASLRIDKGRFSENFGTSAWKRYQDELSVLVEEKLLLDSQHAYTVSPRGMFFSDSIAALLTEGRRRNGPRWRRVHNDNSGGYM</sequence>
<dbReference type="InterPro" id="IPR058240">
    <property type="entry name" value="rSAM_sf"/>
</dbReference>
<proteinExistence type="predicted"/>
<evidence type="ECO:0000313" key="2">
    <source>
        <dbReference type="Proteomes" id="UP001155241"/>
    </source>
</evidence>
<dbReference type="Proteomes" id="UP001155241">
    <property type="component" value="Unassembled WGS sequence"/>
</dbReference>
<keyword evidence="2" id="KW-1185">Reference proteome</keyword>
<dbReference type="RefSeq" id="WP_252852349.1">
    <property type="nucleotide sequence ID" value="NZ_JAMXLR010000036.1"/>
</dbReference>
<comment type="caution">
    <text evidence="1">The sequence shown here is derived from an EMBL/GenBank/DDBJ whole genome shotgun (WGS) entry which is preliminary data.</text>
</comment>
<organism evidence="1 2">
    <name type="scientific">Aeoliella straminimaris</name>
    <dbReference type="NCBI Taxonomy" id="2954799"/>
    <lineage>
        <taxon>Bacteria</taxon>
        <taxon>Pseudomonadati</taxon>
        <taxon>Planctomycetota</taxon>
        <taxon>Planctomycetia</taxon>
        <taxon>Pirellulales</taxon>
        <taxon>Lacipirellulaceae</taxon>
        <taxon>Aeoliella</taxon>
    </lineage>
</organism>
<accession>A0A9X2JFN6</accession>
<dbReference type="GO" id="GO:0051539">
    <property type="term" value="F:4 iron, 4 sulfur cluster binding"/>
    <property type="evidence" value="ECO:0007669"/>
    <property type="project" value="TreeGrafter"/>
</dbReference>
<reference evidence="1" key="1">
    <citation type="submission" date="2022-06" db="EMBL/GenBank/DDBJ databases">
        <title>Aeoliella straminimaris, a novel planctomycete from sediments.</title>
        <authorList>
            <person name="Vitorino I.R."/>
            <person name="Lage O.M."/>
        </authorList>
    </citation>
    <scope>NUCLEOTIDE SEQUENCE</scope>
    <source>
        <strain evidence="1">ICT_H6.2</strain>
    </source>
</reference>